<dbReference type="InterPro" id="IPR008183">
    <property type="entry name" value="Aldose_1/G6P_1-epimerase"/>
</dbReference>
<sequence>MPLNHPARHPRRFCIMPANVLTLEDGLTRLTLAPDIGGSIVNWTILASGHPLLRPSDEQALAAGTPRRLACYPLAPWSNRIGNGGFDTPDGWLALAPNSANDPLPIHGSAWQQVWSVTEQTAEQVCLQLDSQTPFAYRAQLRYTLQDGKLGIELTTTHLDSRAAWHGLGLHPYLPRTPHTRLQAKAAQVWLCDEAGLPSALQDLPAEWDFRHGNALPDTRLDNGFTGWDGGSLISQPDLGYELHCQATGSDYFLVFCPPGLDFFCFEPVSHPVNAHHLPGRPGLSLLRQGESMELTISLHYKPL</sequence>
<protein>
    <submittedName>
        <fullName evidence="1">Aldose 1-epimerase</fullName>
    </submittedName>
</protein>
<reference evidence="1 2" key="1">
    <citation type="submission" date="2018-08" db="EMBL/GenBank/DDBJ databases">
        <title>Recombination of ecologically and evolutionarily significant loci maintains genetic cohesion in the Pseudomonas syringae species complex.</title>
        <authorList>
            <person name="Dillon M."/>
            <person name="Thakur S."/>
            <person name="Almeida R.N.D."/>
            <person name="Weir B.S."/>
            <person name="Guttman D.S."/>
        </authorList>
    </citation>
    <scope>NUCLEOTIDE SEQUENCE [LARGE SCALE GENOMIC DNA]</scope>
    <source>
        <strain evidence="1 2">ICMP 11296</strain>
    </source>
</reference>
<accession>A0A3M4IYG6</accession>
<dbReference type="Pfam" id="PF01263">
    <property type="entry name" value="Aldose_epim"/>
    <property type="match status" value="1"/>
</dbReference>
<dbReference type="GO" id="GO:0016853">
    <property type="term" value="F:isomerase activity"/>
    <property type="evidence" value="ECO:0007669"/>
    <property type="project" value="InterPro"/>
</dbReference>
<dbReference type="STRING" id="33069.AO065_12575"/>
<dbReference type="CDD" id="cd09021">
    <property type="entry name" value="Aldose_epim_Ec_YphB"/>
    <property type="match status" value="1"/>
</dbReference>
<dbReference type="GO" id="GO:0030246">
    <property type="term" value="F:carbohydrate binding"/>
    <property type="evidence" value="ECO:0007669"/>
    <property type="project" value="InterPro"/>
</dbReference>
<dbReference type="Gene3D" id="2.70.98.10">
    <property type="match status" value="1"/>
</dbReference>
<dbReference type="GO" id="GO:0005975">
    <property type="term" value="P:carbohydrate metabolic process"/>
    <property type="evidence" value="ECO:0007669"/>
    <property type="project" value="InterPro"/>
</dbReference>
<evidence type="ECO:0000313" key="1">
    <source>
        <dbReference type="EMBL" id="RMQ80499.1"/>
    </source>
</evidence>
<dbReference type="EMBL" id="RBRK01000013">
    <property type="protein sequence ID" value="RMQ80499.1"/>
    <property type="molecule type" value="Genomic_DNA"/>
</dbReference>
<organism evidence="1 2">
    <name type="scientific">Pseudomonas viridiflava</name>
    <name type="common">Phytomonas viridiflava</name>
    <dbReference type="NCBI Taxonomy" id="33069"/>
    <lineage>
        <taxon>Bacteria</taxon>
        <taxon>Pseudomonadati</taxon>
        <taxon>Pseudomonadota</taxon>
        <taxon>Gammaproteobacteria</taxon>
        <taxon>Pseudomonadales</taxon>
        <taxon>Pseudomonadaceae</taxon>
        <taxon>Pseudomonas</taxon>
    </lineage>
</organism>
<gene>
    <name evidence="1" type="ORF">ALP98_04974</name>
</gene>
<evidence type="ECO:0000313" key="2">
    <source>
        <dbReference type="Proteomes" id="UP000271866"/>
    </source>
</evidence>
<dbReference type="Proteomes" id="UP000271866">
    <property type="component" value="Unassembled WGS sequence"/>
</dbReference>
<comment type="caution">
    <text evidence="1">The sequence shown here is derived from an EMBL/GenBank/DDBJ whole genome shotgun (WGS) entry which is preliminary data.</text>
</comment>
<dbReference type="AlphaFoldDB" id="A0A3M4IYG6"/>
<dbReference type="InterPro" id="IPR011013">
    <property type="entry name" value="Gal_mutarotase_sf_dom"/>
</dbReference>
<dbReference type="SUPFAM" id="SSF74650">
    <property type="entry name" value="Galactose mutarotase-like"/>
    <property type="match status" value="1"/>
</dbReference>
<proteinExistence type="predicted"/>
<dbReference type="InterPro" id="IPR014718">
    <property type="entry name" value="GH-type_carb-bd"/>
</dbReference>
<name>A0A3M4IYG6_PSEVI</name>